<dbReference type="PROSITE" id="PS51257">
    <property type="entry name" value="PROKAR_LIPOPROTEIN"/>
    <property type="match status" value="1"/>
</dbReference>
<dbReference type="PATRIC" id="fig|2041.4.peg.2014"/>
<dbReference type="RefSeq" id="WP_067857810.1">
    <property type="nucleotide sequence ID" value="NZ_CP011502.1"/>
</dbReference>
<dbReference type="AlphaFoldDB" id="A0A0U4CW37"/>
<feature type="signal peptide" evidence="1">
    <location>
        <begin position="1"/>
        <end position="23"/>
    </location>
</feature>
<dbReference type="KEGG" id="aer:AERYTH_09630"/>
<evidence type="ECO:0000256" key="1">
    <source>
        <dbReference type="SAM" id="SignalP"/>
    </source>
</evidence>
<dbReference type="STRING" id="2041.AERYTH_09630"/>
<evidence type="ECO:0000313" key="2">
    <source>
        <dbReference type="EMBL" id="ALX04941.1"/>
    </source>
</evidence>
<gene>
    <name evidence="2" type="ORF">AERYTH_09630</name>
</gene>
<organism evidence="2 3">
    <name type="scientific">Aeromicrobium erythreum</name>
    <dbReference type="NCBI Taxonomy" id="2041"/>
    <lineage>
        <taxon>Bacteria</taxon>
        <taxon>Bacillati</taxon>
        <taxon>Actinomycetota</taxon>
        <taxon>Actinomycetes</taxon>
        <taxon>Propionibacteriales</taxon>
        <taxon>Nocardioidaceae</taxon>
        <taxon>Aeromicrobium</taxon>
    </lineage>
</organism>
<protein>
    <recommendedName>
        <fullName evidence="4">Lipoprotein</fullName>
    </recommendedName>
</protein>
<feature type="chain" id="PRO_5039057425" description="Lipoprotein" evidence="1">
    <location>
        <begin position="24"/>
        <end position="147"/>
    </location>
</feature>
<sequence>MTRPRAKHVATAAAAALTTLLLTGCGGQSPYCSAIEKNADALNSFGKTRTDAGYTAYAKAFRSVSKEAPSSVRKDWAALADVTDGVLAAQKKVGLPLEDMKDKAVVAKLDETQLSTLNDAYEKFNDTSAQRTAVVKNAKTECEITLK</sequence>
<dbReference type="OrthoDB" id="3748325at2"/>
<name>A0A0U4CW37_9ACTN</name>
<dbReference type="EMBL" id="CP011502">
    <property type="protein sequence ID" value="ALX04941.1"/>
    <property type="molecule type" value="Genomic_DNA"/>
</dbReference>
<dbReference type="Proteomes" id="UP000067689">
    <property type="component" value="Chromosome"/>
</dbReference>
<reference evidence="2 3" key="1">
    <citation type="journal article" date="1991" name="Int. J. Syst. Bacteriol.">
        <title>Description of the erythromycin-producing bacterium Arthrobacter sp. strain NRRL B-3381 as Aeromicrobium erythreum gen. nov., sp. nov.</title>
        <authorList>
            <person name="Miller E.S."/>
            <person name="Woese C.R."/>
            <person name="Brenner S."/>
        </authorList>
    </citation>
    <scope>NUCLEOTIDE SEQUENCE [LARGE SCALE GENOMIC DNA]</scope>
    <source>
        <strain evidence="2 3">AR18</strain>
    </source>
</reference>
<evidence type="ECO:0008006" key="4">
    <source>
        <dbReference type="Google" id="ProtNLM"/>
    </source>
</evidence>
<proteinExistence type="predicted"/>
<evidence type="ECO:0000313" key="3">
    <source>
        <dbReference type="Proteomes" id="UP000067689"/>
    </source>
</evidence>
<accession>A0A0U4CW37</accession>
<keyword evidence="1" id="KW-0732">Signal</keyword>
<keyword evidence="3" id="KW-1185">Reference proteome</keyword>